<sequence length="184" mass="20204">GPPAMQAIVLATQTFDIVNIMPNKQILHGLDGVRSIADDILVFGSTLTPNLGAILWMRRSIHNVGVAAVCLTARTNMSKIQQSTKYSTVQINNRTLRELNLLKVNVNNVKVTAQPARRISFAKKIDDLIHAMNCAKKVIHDQIHDIPGAIDISDDVIIYGKSHQEHDTTLHKSQCLSAASPKLV</sequence>
<evidence type="ECO:0000313" key="1">
    <source>
        <dbReference type="EMBL" id="CAB4016989.1"/>
    </source>
</evidence>
<dbReference type="AlphaFoldDB" id="A0A6S7IJ41"/>
<proteinExistence type="predicted"/>
<feature type="non-terminal residue" evidence="1">
    <location>
        <position position="184"/>
    </location>
</feature>
<gene>
    <name evidence="1" type="ORF">PACLA_8A001392</name>
</gene>
<organism evidence="1 2">
    <name type="scientific">Paramuricea clavata</name>
    <name type="common">Red gorgonian</name>
    <name type="synonym">Violescent sea-whip</name>
    <dbReference type="NCBI Taxonomy" id="317549"/>
    <lineage>
        <taxon>Eukaryota</taxon>
        <taxon>Metazoa</taxon>
        <taxon>Cnidaria</taxon>
        <taxon>Anthozoa</taxon>
        <taxon>Octocorallia</taxon>
        <taxon>Malacalcyonacea</taxon>
        <taxon>Plexauridae</taxon>
        <taxon>Paramuricea</taxon>
    </lineage>
</organism>
<dbReference type="EMBL" id="CACRXK020009350">
    <property type="protein sequence ID" value="CAB4016989.1"/>
    <property type="molecule type" value="Genomic_DNA"/>
</dbReference>
<comment type="caution">
    <text evidence="1">The sequence shown here is derived from an EMBL/GenBank/DDBJ whole genome shotgun (WGS) entry which is preliminary data.</text>
</comment>
<name>A0A6S7IJ41_PARCT</name>
<accession>A0A6S7IJ41</accession>
<evidence type="ECO:0000313" key="2">
    <source>
        <dbReference type="Proteomes" id="UP001152795"/>
    </source>
</evidence>
<dbReference type="Proteomes" id="UP001152795">
    <property type="component" value="Unassembled WGS sequence"/>
</dbReference>
<protein>
    <submittedName>
        <fullName evidence="1">Uncharacterized protein</fullName>
    </submittedName>
</protein>
<keyword evidence="2" id="KW-1185">Reference proteome</keyword>
<reference evidence="1" key="1">
    <citation type="submission" date="2020-04" db="EMBL/GenBank/DDBJ databases">
        <authorList>
            <person name="Alioto T."/>
            <person name="Alioto T."/>
            <person name="Gomez Garrido J."/>
        </authorList>
    </citation>
    <scope>NUCLEOTIDE SEQUENCE</scope>
    <source>
        <strain evidence="1">A484AB</strain>
    </source>
</reference>